<evidence type="ECO:0000313" key="2">
    <source>
        <dbReference type="Proteomes" id="UP000286848"/>
    </source>
</evidence>
<dbReference type="AlphaFoldDB" id="A0A401IWF4"/>
<accession>A0A401IWF4</accession>
<name>A0A401IWF4_9LACO</name>
<proteinExistence type="predicted"/>
<comment type="caution">
    <text evidence="1">The sequence shown here is derived from an EMBL/GenBank/DDBJ whole genome shotgun (WGS) entry which is preliminary data.</text>
</comment>
<sequence length="86" mass="9835">MAAGKYNEGKILLDPEKFAEMIVASHTVSDDLDAEVIVKRKLTIYLNAILIAERFNSLEKRDLTDEDCDSVMELVKKLSSKKFQDW</sequence>
<evidence type="ECO:0000313" key="1">
    <source>
        <dbReference type="EMBL" id="GBG95883.1"/>
    </source>
</evidence>
<protein>
    <submittedName>
        <fullName evidence="1">Uncharacterized protein</fullName>
    </submittedName>
</protein>
<keyword evidence="2" id="KW-1185">Reference proteome</keyword>
<dbReference type="EMBL" id="BFFP01000070">
    <property type="protein sequence ID" value="GBG95883.1"/>
    <property type="molecule type" value="Genomic_DNA"/>
</dbReference>
<dbReference type="OrthoDB" id="2298311at2"/>
<gene>
    <name evidence="1" type="ORF">LFYK43_23420</name>
</gene>
<dbReference type="Proteomes" id="UP000286848">
    <property type="component" value="Unassembled WGS sequence"/>
</dbReference>
<dbReference type="RefSeq" id="WP_124978565.1">
    <property type="nucleotide sequence ID" value="NZ_BFFP01000070.1"/>
</dbReference>
<reference evidence="1 2" key="1">
    <citation type="journal article" date="2019" name="Int. J. Syst. Evol. Microbiol.">
        <title>Lactobacillus salitolerans sp. nov., a novel lactic acid bacterium isolated from spent mushroom substrates.</title>
        <authorList>
            <person name="Tohno M."/>
            <person name="Tanizawa Y."/>
            <person name="Kojima Y."/>
            <person name="Sakamoto M."/>
            <person name="Nakamura Y."/>
            <person name="Ohkuma M."/>
            <person name="Kobayashi H."/>
        </authorList>
    </citation>
    <scope>NUCLEOTIDE SEQUENCE [LARGE SCALE GENOMIC DNA]</scope>
    <source>
        <strain evidence="1 2">YK43</strain>
    </source>
</reference>
<organism evidence="1 2">
    <name type="scientific">Ligilactobacillus salitolerans</name>
    <dbReference type="NCBI Taxonomy" id="1808352"/>
    <lineage>
        <taxon>Bacteria</taxon>
        <taxon>Bacillati</taxon>
        <taxon>Bacillota</taxon>
        <taxon>Bacilli</taxon>
        <taxon>Lactobacillales</taxon>
        <taxon>Lactobacillaceae</taxon>
        <taxon>Ligilactobacillus</taxon>
    </lineage>
</organism>